<dbReference type="PANTHER" id="PTHR46044">
    <property type="entry name" value="NITRILASE"/>
    <property type="match status" value="1"/>
</dbReference>
<dbReference type="EMBL" id="KV454538">
    <property type="protein sequence ID" value="ODV69302.1"/>
    <property type="molecule type" value="Genomic_DNA"/>
</dbReference>
<dbReference type="CDD" id="cd07564">
    <property type="entry name" value="nitrilases_CHs"/>
    <property type="match status" value="1"/>
</dbReference>
<evidence type="ECO:0000313" key="4">
    <source>
        <dbReference type="Proteomes" id="UP000095085"/>
    </source>
</evidence>
<evidence type="ECO:0000313" key="3">
    <source>
        <dbReference type="EMBL" id="ODV69302.1"/>
    </source>
</evidence>
<gene>
    <name evidence="3" type="ORF">HYPBUDRAFT_159235</name>
</gene>
<organism evidence="3 4">
    <name type="scientific">Hyphopichia burtonii NRRL Y-1933</name>
    <dbReference type="NCBI Taxonomy" id="984485"/>
    <lineage>
        <taxon>Eukaryota</taxon>
        <taxon>Fungi</taxon>
        <taxon>Dikarya</taxon>
        <taxon>Ascomycota</taxon>
        <taxon>Saccharomycotina</taxon>
        <taxon>Pichiomycetes</taxon>
        <taxon>Debaryomycetaceae</taxon>
        <taxon>Hyphopichia</taxon>
    </lineage>
</organism>
<dbReference type="InterPro" id="IPR003010">
    <property type="entry name" value="C-N_Hydrolase"/>
</dbReference>
<dbReference type="RefSeq" id="XP_020078369.1">
    <property type="nucleotide sequence ID" value="XM_020222431.1"/>
</dbReference>
<evidence type="ECO:0000256" key="1">
    <source>
        <dbReference type="ARBA" id="ARBA00008129"/>
    </source>
</evidence>
<evidence type="ECO:0000259" key="2">
    <source>
        <dbReference type="PROSITE" id="PS50263"/>
    </source>
</evidence>
<reference evidence="4" key="1">
    <citation type="submission" date="2016-05" db="EMBL/GenBank/DDBJ databases">
        <title>Comparative genomics of biotechnologically important yeasts.</title>
        <authorList>
            <consortium name="DOE Joint Genome Institute"/>
            <person name="Riley R."/>
            <person name="Haridas S."/>
            <person name="Wolfe K.H."/>
            <person name="Lopes M.R."/>
            <person name="Hittinger C.T."/>
            <person name="Goker M."/>
            <person name="Salamov A."/>
            <person name="Wisecaver J."/>
            <person name="Long T.M."/>
            <person name="Aerts A.L."/>
            <person name="Barry K."/>
            <person name="Choi C."/>
            <person name="Clum A."/>
            <person name="Coughlan A.Y."/>
            <person name="Deshpande S."/>
            <person name="Douglass A.P."/>
            <person name="Hanson S.J."/>
            <person name="Klenk H.-P."/>
            <person name="Labutti K."/>
            <person name="Lapidus A."/>
            <person name="Lindquist E."/>
            <person name="Lipzen A."/>
            <person name="Meier-Kolthoff J.P."/>
            <person name="Ohm R.A."/>
            <person name="Otillar R.P."/>
            <person name="Pangilinan J."/>
            <person name="Peng Y."/>
            <person name="Rokas A."/>
            <person name="Rosa C.A."/>
            <person name="Scheuner C."/>
            <person name="Sibirny A.A."/>
            <person name="Slot J.C."/>
            <person name="Stielow J.B."/>
            <person name="Sun H."/>
            <person name="Kurtzman C.P."/>
            <person name="Blackwell M."/>
            <person name="Grigoriev I.V."/>
            <person name="Jeffries T.W."/>
        </authorList>
    </citation>
    <scope>NUCLEOTIDE SEQUENCE [LARGE SCALE GENOMIC DNA]</scope>
    <source>
        <strain evidence="4">NRRL Y-1933</strain>
    </source>
</reference>
<dbReference type="GeneID" id="30996980"/>
<dbReference type="PANTHER" id="PTHR46044:SF1">
    <property type="entry name" value="CN HYDROLASE DOMAIN-CONTAINING PROTEIN"/>
    <property type="match status" value="1"/>
</dbReference>
<keyword evidence="4" id="KW-1185">Reference proteome</keyword>
<name>A0A1E4RPV1_9ASCO</name>
<dbReference type="Pfam" id="PF00795">
    <property type="entry name" value="CN_hydrolase"/>
    <property type="match status" value="1"/>
</dbReference>
<dbReference type="Proteomes" id="UP000095085">
    <property type="component" value="Unassembled WGS sequence"/>
</dbReference>
<dbReference type="STRING" id="984485.A0A1E4RPV1"/>
<dbReference type="AlphaFoldDB" id="A0A1E4RPV1"/>
<comment type="similarity">
    <text evidence="1">Belongs to the carbon-nitrogen hydrolase superfamily. Nitrilase family.</text>
</comment>
<keyword evidence="3" id="KW-0378">Hydrolase</keyword>
<dbReference type="InterPro" id="IPR000132">
    <property type="entry name" value="Nitrilase/CN_hydratase_CS"/>
</dbReference>
<proteinExistence type="inferred from homology"/>
<feature type="domain" description="CN hydrolase" evidence="2">
    <location>
        <begin position="3"/>
        <end position="269"/>
    </location>
</feature>
<accession>A0A1E4RPV1</accession>
<dbReference type="PROSITE" id="PS00921">
    <property type="entry name" value="NITRIL_CHT_2"/>
    <property type="match status" value="1"/>
</dbReference>
<dbReference type="InterPro" id="IPR036526">
    <property type="entry name" value="C-N_Hydrolase_sf"/>
</dbReference>
<dbReference type="GO" id="GO:0000257">
    <property type="term" value="F:nitrilase activity"/>
    <property type="evidence" value="ECO:0007669"/>
    <property type="project" value="UniProtKB-ARBA"/>
</dbReference>
<sequence length="306" mass="33563">MARAFAALQIGASPEGTPATIDKILSYEKEIVDKKIELVCIPEATIGGYPKGSSFGTQLGYRLQSGREEFAEYFKNAISIPGPEIKVLEGLSKRTGAIISSGAIEKDGSTLYCTMIYIDPKLGYIGKHRKLVPTGSERLIWGSGDGSTLYTTKTDKLGNIGGAICWENFMPLLRASFYAKDLSIYLAPTVDEREVWRSLIKTIGVEGRLFAISAVQFLPPADQIGLNLPEWEPTRNVINGGSIIVNPYGDIIAGPLLGKEGILSTEIDLDILIEARYDLDLNGHYSRNDIFQLHVDETERKGVIFK</sequence>
<dbReference type="PROSITE" id="PS50263">
    <property type="entry name" value="CN_HYDROLASE"/>
    <property type="match status" value="1"/>
</dbReference>
<dbReference type="OrthoDB" id="10250282at2759"/>
<dbReference type="InterPro" id="IPR044149">
    <property type="entry name" value="Nitrilases_CHs"/>
</dbReference>
<dbReference type="Gene3D" id="3.60.110.10">
    <property type="entry name" value="Carbon-nitrogen hydrolase"/>
    <property type="match status" value="1"/>
</dbReference>
<dbReference type="SUPFAM" id="SSF56317">
    <property type="entry name" value="Carbon-nitrogen hydrolase"/>
    <property type="match status" value="1"/>
</dbReference>
<protein>
    <submittedName>
        <fullName evidence="3">Carbon-nitrogen hydrolase</fullName>
    </submittedName>
</protein>
<dbReference type="GO" id="GO:0016836">
    <property type="term" value="F:hydro-lyase activity"/>
    <property type="evidence" value="ECO:0007669"/>
    <property type="project" value="UniProtKB-ARBA"/>
</dbReference>